<feature type="transmembrane region" description="Helical" evidence="1">
    <location>
        <begin position="12"/>
        <end position="32"/>
    </location>
</feature>
<evidence type="ECO:0000313" key="2">
    <source>
        <dbReference type="EMBL" id="MCI4657621.1"/>
    </source>
</evidence>
<dbReference type="AlphaFoldDB" id="A0AA41UK48"/>
<evidence type="ECO:0000313" key="3">
    <source>
        <dbReference type="Proteomes" id="UP001165341"/>
    </source>
</evidence>
<sequence>MVDQLAGPLGYSAIWAWLLGAMTVVPLALFAAPRIREMLSRRANRPKALDLMRSRCLRVIACIGKDHAAGIVTAREAHTLISSTVRNFVSERTGQPVEAMTLAEIEQWGTDPALIELIRSLYVGAFSAAPTGTVADSVGLAREVVTAWS</sequence>
<evidence type="ECO:0000256" key="1">
    <source>
        <dbReference type="SAM" id="Phobius"/>
    </source>
</evidence>
<organism evidence="2 3">
    <name type="scientific">Cryobacterium zhongshanensis</name>
    <dbReference type="NCBI Taxonomy" id="2928153"/>
    <lineage>
        <taxon>Bacteria</taxon>
        <taxon>Bacillati</taxon>
        <taxon>Actinomycetota</taxon>
        <taxon>Actinomycetes</taxon>
        <taxon>Micrococcales</taxon>
        <taxon>Microbacteriaceae</taxon>
        <taxon>Cryobacterium</taxon>
    </lineage>
</organism>
<comment type="caution">
    <text evidence="2">The sequence shown here is derived from an EMBL/GenBank/DDBJ whole genome shotgun (WGS) entry which is preliminary data.</text>
</comment>
<keyword evidence="1" id="KW-1133">Transmembrane helix</keyword>
<proteinExistence type="predicted"/>
<dbReference type="Proteomes" id="UP001165341">
    <property type="component" value="Unassembled WGS sequence"/>
</dbReference>
<keyword evidence="3" id="KW-1185">Reference proteome</keyword>
<dbReference type="RefSeq" id="WP_243011473.1">
    <property type="nucleotide sequence ID" value="NZ_JALGAR010000001.1"/>
</dbReference>
<keyword evidence="1" id="KW-0472">Membrane</keyword>
<accession>A0AA41UK48</accession>
<gene>
    <name evidence="2" type="ORF">MQH31_07340</name>
</gene>
<keyword evidence="1" id="KW-0812">Transmembrane</keyword>
<reference evidence="2" key="1">
    <citation type="submission" date="2022-03" db="EMBL/GenBank/DDBJ databases">
        <title>Cryobacterium sp. nov. strain ZS14-85, isolated from Antarctic soil.</title>
        <authorList>
            <person name="Li J."/>
            <person name="Niu G."/>
        </authorList>
    </citation>
    <scope>NUCLEOTIDE SEQUENCE</scope>
    <source>
        <strain evidence="2">ZS14-85</strain>
    </source>
</reference>
<protein>
    <submittedName>
        <fullName evidence="2">Uncharacterized protein</fullName>
    </submittedName>
</protein>
<dbReference type="EMBL" id="JALGAR010000001">
    <property type="protein sequence ID" value="MCI4657621.1"/>
    <property type="molecule type" value="Genomic_DNA"/>
</dbReference>
<name>A0AA41UK48_9MICO</name>